<feature type="compositionally biased region" description="Basic and acidic residues" evidence="21">
    <location>
        <begin position="138"/>
        <end position="156"/>
    </location>
</feature>
<evidence type="ECO:0000256" key="13">
    <source>
        <dbReference type="ARBA" id="ARBA00022833"/>
    </source>
</evidence>
<evidence type="ECO:0000256" key="18">
    <source>
        <dbReference type="ARBA" id="ARBA00023180"/>
    </source>
</evidence>
<dbReference type="Gene3D" id="3.40.50.11980">
    <property type="match status" value="1"/>
</dbReference>
<dbReference type="Gene3D" id="1.25.40.10">
    <property type="entry name" value="Tetratricopeptide repeat domain"/>
    <property type="match status" value="1"/>
</dbReference>
<evidence type="ECO:0000256" key="14">
    <source>
        <dbReference type="ARBA" id="ARBA00022842"/>
    </source>
</evidence>
<evidence type="ECO:0000256" key="10">
    <source>
        <dbReference type="ARBA" id="ARBA00022723"/>
    </source>
</evidence>
<feature type="region of interest" description="Disordered" evidence="21">
    <location>
        <begin position="1235"/>
        <end position="1350"/>
    </location>
</feature>
<dbReference type="EC" id="3.1.26.5" evidence="5"/>
<keyword evidence="15" id="KW-0735">Signal-anchor</keyword>
<dbReference type="InterPro" id="IPR033443">
    <property type="entry name" value="PROP1-like_PPR_dom"/>
</dbReference>
<dbReference type="GO" id="GO:0016020">
    <property type="term" value="C:membrane"/>
    <property type="evidence" value="ECO:0007669"/>
    <property type="project" value="UniProtKB-SubCell"/>
</dbReference>
<evidence type="ECO:0000259" key="24">
    <source>
        <dbReference type="Pfam" id="PF17177"/>
    </source>
</evidence>
<evidence type="ECO:0000256" key="2">
    <source>
        <dbReference type="ARBA" id="ARBA00001946"/>
    </source>
</evidence>
<evidence type="ECO:0000313" key="26">
    <source>
        <dbReference type="Proteomes" id="UP001341281"/>
    </source>
</evidence>
<dbReference type="InterPro" id="IPR031595">
    <property type="entry name" value="PRORP_C"/>
</dbReference>
<dbReference type="Gene3D" id="3.40.50.150">
    <property type="entry name" value="Vaccinia Virus protein VP39"/>
    <property type="match status" value="1"/>
</dbReference>
<evidence type="ECO:0000256" key="1">
    <source>
        <dbReference type="ARBA" id="ARBA00000928"/>
    </source>
</evidence>
<dbReference type="GO" id="GO:0032259">
    <property type="term" value="P:methylation"/>
    <property type="evidence" value="ECO:0007669"/>
    <property type="project" value="UniProtKB-KW"/>
</dbReference>
<dbReference type="PANTHER" id="PTHR10108">
    <property type="entry name" value="SAM-DEPENDENT METHYLTRANSFERASE"/>
    <property type="match status" value="1"/>
</dbReference>
<protein>
    <recommendedName>
        <fullName evidence="5">ribonuclease P</fullName>
        <ecNumber evidence="5">3.1.26.5</ecNumber>
    </recommendedName>
</protein>
<keyword evidence="17 22" id="KW-0472">Membrane</keyword>
<dbReference type="GO" id="GO:0008168">
    <property type="term" value="F:methyltransferase activity"/>
    <property type="evidence" value="ECO:0007669"/>
    <property type="project" value="UniProtKB-KW"/>
</dbReference>
<evidence type="ECO:0000256" key="20">
    <source>
        <dbReference type="ARBA" id="ARBA00037847"/>
    </source>
</evidence>
<feature type="compositionally biased region" description="Basic residues" evidence="21">
    <location>
        <begin position="1238"/>
        <end position="1248"/>
    </location>
</feature>
<dbReference type="GO" id="GO:0005802">
    <property type="term" value="C:trans-Golgi network"/>
    <property type="evidence" value="ECO:0007669"/>
    <property type="project" value="TreeGrafter"/>
</dbReference>
<feature type="domain" description="PRORP" evidence="23">
    <location>
        <begin position="976"/>
        <end position="1202"/>
    </location>
</feature>
<keyword evidence="13" id="KW-0862">Zinc</keyword>
<keyword evidence="19" id="KW-0464">Manganese</keyword>
<evidence type="ECO:0000256" key="17">
    <source>
        <dbReference type="ARBA" id="ARBA00023136"/>
    </source>
</evidence>
<evidence type="ECO:0000313" key="25">
    <source>
        <dbReference type="EMBL" id="WVZ81501.1"/>
    </source>
</evidence>
<dbReference type="Pfam" id="PF16953">
    <property type="entry name" value="PRORP"/>
    <property type="match status" value="1"/>
</dbReference>
<dbReference type="FunFam" id="3.40.50.11980:FF:000002">
    <property type="entry name" value="Proteinaceous RNase P 2"/>
    <property type="match status" value="1"/>
</dbReference>
<evidence type="ECO:0000256" key="6">
    <source>
        <dbReference type="ARBA" id="ARBA00022603"/>
    </source>
</evidence>
<comment type="catalytic activity">
    <reaction evidence="1">
        <text>Endonucleolytic cleavage of RNA, removing 5'-extranucleotides from tRNA precursor.</text>
        <dbReference type="EC" id="3.1.26.5"/>
    </reaction>
</comment>
<dbReference type="Proteomes" id="UP001341281">
    <property type="component" value="Chromosome 06"/>
</dbReference>
<evidence type="ECO:0000256" key="3">
    <source>
        <dbReference type="ARBA" id="ARBA00004606"/>
    </source>
</evidence>
<sequence length="1489" mass="165470">MAFGHSRLDVRRPPQPSSSCSGSCSTVAVFVALCLVAVWMASSMLVTPAEFPPFQPKVRPLAPNVSPPATGGLTNAGQDVAVDPVPPEETTDDDVSEQVPPVQVQKDTTTEFSVGGENQQHVAREQIKQPDELSASSDSKEKSDEDEQAQKEDKPSEVFPDGSRVELLNETTAERGPWPTQPVESNKGANGQTTVMPSSPASYSWKLCNVQARADYIPCLDNVEAIEKLRSTKHYEHRERHCPEKPPACLVPLPEGYRNPIRWPKSRDQIWYNNVPHTKLVEYKGHQNWVKVSGEYLTFPGGGTQFKHGALHYIDFIQEAKKDIAWGKQSRVVLDVGCGVASFGGYLFDRDVITMSFAPKDEHEAQVQFALERGIPAISAVMGTKRLPFPSRVFDVVHCARCRVPWHIEGGKLLLELDRVLRPGGYFMWSATPVYQKLPEDVEIWEAMSALTRSMCWKMVNKVKDRVNRVGIAIYKKPTDNRCYEARSEANPPLCGEYDNPDAAWNISLGTCMHKLPVDPTIRGSQWPELWPLRLDKPPYWLKNSEAGVYGKPAPEDFQADYEHWKRVVSNSYINGLGIDWYEVRNVMDMKAVYGGFAAALRDLKVWVMNVVPIDSLDTLPVIYERGLFGLYHDWCESFSTYPRTYDLLHANHLFSKVKKRCELLPVIVEVDRLMRPGGRLIVRDHTETIREVENIVKSLHWEVRMSYSEDKEGFLEYGAPIELMGGVGKGKGLFRHQLDMCSRNADLTTALRLYDAALSPDSTIPLSLHHYNCLLYLCSNAAAASDPHDSAAAVQRGFDIFARMEADGVQPNEATLTSVARLAAATRDPAKAFSVVRRMSAAGMPPRLRTYGPALFAYCDAADADGAKEVECHMDASGVVPEEPELAALLRVNADSGRADEVYRLLHRTRALVRQVCDTTAQVLEAWFRSDAASGAGVDRWDPSKVKQAVVEGGGGWHGQGWLGKGPWSVGRSEMDKDGTCQRCGERLVCIDIDPSETDNFANSLSELASKREVKEDFLSFQSWLRHHGPFDAVIDAANVGLYNTKAFSFSQVKSVVDAIQRVTKSKKPPLIILHRSRVNGGPAKAPYNQKILESWRNAGALYATPPGSNDDWYWLYAAVSCRSLLVTNDEMRDHLFQLLGTSFFPRWKEKHQVRLTFSGRGPTLHLPPPYSIVIQESEDGSWHVPTTTGDDIEIPRQWICATRKSFKLSRPAAAFFLPPRRLAARQLRLIPVRDPRHVHHHRRRHASSPPPPQRGRPRRSSSRFLDFTRHKAVADDTQSRKGSPQDPARRNRRTADHTAVAGAVRRRPPPPVSARASSSSCASSERASPRRVSRPPSSPEAAVDDEPGSVIVTHAMGVRSAATKLHIPPSFSSSRAVSIATASLAPPPPPRRGRPRPLCGPAAQLGVERKLVLSIKSSRSLIGVERKLVLSGLEVACCSKETRSKKVDLDLKGTAKSPQIRRSIRVGSAYSRERRLPVGEGRGAILP</sequence>
<evidence type="ECO:0000256" key="19">
    <source>
        <dbReference type="ARBA" id="ARBA00023211"/>
    </source>
</evidence>
<dbReference type="Pfam" id="PF17177">
    <property type="entry name" value="PPR_long"/>
    <property type="match status" value="1"/>
</dbReference>
<feature type="compositionally biased region" description="Basic and acidic residues" evidence="21">
    <location>
        <begin position="1"/>
        <end position="12"/>
    </location>
</feature>
<feature type="compositionally biased region" description="Basic and acidic residues" evidence="21">
    <location>
        <begin position="1289"/>
        <end position="1298"/>
    </location>
</feature>
<evidence type="ECO:0000259" key="23">
    <source>
        <dbReference type="Pfam" id="PF16953"/>
    </source>
</evidence>
<reference evidence="25 26" key="1">
    <citation type="submission" date="2024-02" db="EMBL/GenBank/DDBJ databases">
        <title>High-quality chromosome-scale genome assembly of Pensacola bahiagrass (Paspalum notatum Flugge var. saurae).</title>
        <authorList>
            <person name="Vega J.M."/>
            <person name="Podio M."/>
            <person name="Orjuela J."/>
            <person name="Siena L.A."/>
            <person name="Pessino S.C."/>
            <person name="Combes M.C."/>
            <person name="Mariac C."/>
            <person name="Albertini E."/>
            <person name="Pupilli F."/>
            <person name="Ortiz J.P.A."/>
            <person name="Leblanc O."/>
        </authorList>
    </citation>
    <scope>NUCLEOTIDE SEQUENCE [LARGE SCALE GENOMIC DNA]</scope>
    <source>
        <strain evidence="25">R1</strain>
        <tissue evidence="25">Leaf</tissue>
    </source>
</reference>
<keyword evidence="7" id="KW-0808">Transferase</keyword>
<evidence type="ECO:0000256" key="7">
    <source>
        <dbReference type="ARBA" id="ARBA00022679"/>
    </source>
</evidence>
<evidence type="ECO:0000256" key="21">
    <source>
        <dbReference type="SAM" id="MobiDB-lite"/>
    </source>
</evidence>
<keyword evidence="26" id="KW-1185">Reference proteome</keyword>
<dbReference type="InterPro" id="IPR029063">
    <property type="entry name" value="SAM-dependent_MTases_sf"/>
</dbReference>
<keyword evidence="9" id="KW-0819">tRNA processing</keyword>
<organism evidence="25 26">
    <name type="scientific">Paspalum notatum var. saurae</name>
    <dbReference type="NCBI Taxonomy" id="547442"/>
    <lineage>
        <taxon>Eukaryota</taxon>
        <taxon>Viridiplantae</taxon>
        <taxon>Streptophyta</taxon>
        <taxon>Embryophyta</taxon>
        <taxon>Tracheophyta</taxon>
        <taxon>Spermatophyta</taxon>
        <taxon>Magnoliopsida</taxon>
        <taxon>Liliopsida</taxon>
        <taxon>Poales</taxon>
        <taxon>Poaceae</taxon>
        <taxon>PACMAD clade</taxon>
        <taxon>Panicoideae</taxon>
        <taxon>Andropogonodae</taxon>
        <taxon>Paspaleae</taxon>
        <taxon>Paspalinae</taxon>
        <taxon>Paspalum</taxon>
    </lineage>
</organism>
<evidence type="ECO:0000256" key="8">
    <source>
        <dbReference type="ARBA" id="ARBA00022692"/>
    </source>
</evidence>
<feature type="region of interest" description="Disordered" evidence="21">
    <location>
        <begin position="1"/>
        <end position="20"/>
    </location>
</feature>
<dbReference type="EMBL" id="CP144750">
    <property type="protein sequence ID" value="WVZ81501.1"/>
    <property type="molecule type" value="Genomic_DNA"/>
</dbReference>
<accession>A0AAQ3X1H0</accession>
<feature type="domain" description="PROP1-like PPR" evidence="24">
    <location>
        <begin position="734"/>
        <end position="935"/>
    </location>
</feature>
<feature type="compositionally biased region" description="Basic and acidic residues" evidence="21">
    <location>
        <begin position="122"/>
        <end position="131"/>
    </location>
</feature>
<keyword evidence="14" id="KW-0460">Magnesium</keyword>
<evidence type="ECO:0000256" key="9">
    <source>
        <dbReference type="ARBA" id="ARBA00022694"/>
    </source>
</evidence>
<dbReference type="PANTHER" id="PTHR10108:SF1085">
    <property type="entry name" value="METHYLTRANSFERASE"/>
    <property type="match status" value="1"/>
</dbReference>
<dbReference type="FunFam" id="1.25.40.10:FF:000339">
    <property type="entry name" value="Proteinaceous RNase P 1, chloroplastic/mitochondrial"/>
    <property type="match status" value="1"/>
</dbReference>
<keyword evidence="6" id="KW-0489">Methyltransferase</keyword>
<evidence type="ECO:0000256" key="12">
    <source>
        <dbReference type="ARBA" id="ARBA00022801"/>
    </source>
</evidence>
<evidence type="ECO:0000256" key="15">
    <source>
        <dbReference type="ARBA" id="ARBA00022968"/>
    </source>
</evidence>
<dbReference type="InterPro" id="IPR004159">
    <property type="entry name" value="Put_SAM_MeTrfase"/>
</dbReference>
<dbReference type="CDD" id="cd02440">
    <property type="entry name" value="AdoMet_MTases"/>
    <property type="match status" value="1"/>
</dbReference>
<feature type="compositionally biased region" description="Low complexity" evidence="21">
    <location>
        <begin position="1315"/>
        <end position="1328"/>
    </location>
</feature>
<feature type="region of interest" description="Disordered" evidence="21">
    <location>
        <begin position="62"/>
        <end position="198"/>
    </location>
</feature>
<name>A0AAQ3X1H0_PASNO</name>
<evidence type="ECO:0000256" key="4">
    <source>
        <dbReference type="ARBA" id="ARBA00008361"/>
    </source>
</evidence>
<evidence type="ECO:0000256" key="22">
    <source>
        <dbReference type="SAM" id="Phobius"/>
    </source>
</evidence>
<feature type="compositionally biased region" description="Polar residues" evidence="21">
    <location>
        <begin position="105"/>
        <end position="121"/>
    </location>
</feature>
<evidence type="ECO:0000256" key="5">
    <source>
        <dbReference type="ARBA" id="ARBA00012179"/>
    </source>
</evidence>
<keyword evidence="8 22" id="KW-0812">Transmembrane</keyword>
<dbReference type="GO" id="GO:0001682">
    <property type="term" value="P:tRNA 5'-leader removal"/>
    <property type="evidence" value="ECO:0007669"/>
    <property type="project" value="UniProtKB-ARBA"/>
</dbReference>
<feature type="transmembrane region" description="Helical" evidence="22">
    <location>
        <begin position="20"/>
        <end position="41"/>
    </location>
</feature>
<dbReference type="FunFam" id="3.40.50.150:FF:000084">
    <property type="entry name" value="probable methyltransferase PMT23"/>
    <property type="match status" value="1"/>
</dbReference>
<feature type="compositionally biased region" description="Basic and acidic residues" evidence="21">
    <location>
        <begin position="1268"/>
        <end position="1281"/>
    </location>
</feature>
<comment type="subcellular location">
    <subcellularLocation>
        <location evidence="20">Endomembrane system</location>
        <topology evidence="20">Single-pass membrane protein</topology>
    </subcellularLocation>
    <subcellularLocation>
        <location evidence="3">Membrane</location>
        <topology evidence="3">Single-pass type II membrane protein</topology>
    </subcellularLocation>
</comment>
<comment type="similarity">
    <text evidence="4">Belongs to the methyltransferase superfamily.</text>
</comment>
<keyword evidence="16 22" id="KW-1133">Transmembrane helix</keyword>
<evidence type="ECO:0000256" key="11">
    <source>
        <dbReference type="ARBA" id="ARBA00022737"/>
    </source>
</evidence>
<keyword evidence="18" id="KW-0325">Glycoprotein</keyword>
<keyword evidence="11" id="KW-0677">Repeat</keyword>
<dbReference type="InterPro" id="IPR011990">
    <property type="entry name" value="TPR-like_helical_dom_sf"/>
</dbReference>
<feature type="compositionally biased region" description="Polar residues" evidence="21">
    <location>
        <begin position="182"/>
        <end position="198"/>
    </location>
</feature>
<keyword evidence="10" id="KW-0479">Metal-binding</keyword>
<comment type="cofactor">
    <cofactor evidence="2">
        <name>Mg(2+)</name>
        <dbReference type="ChEBI" id="CHEBI:18420"/>
    </cofactor>
</comment>
<proteinExistence type="inferred from homology"/>
<dbReference type="Pfam" id="PF03141">
    <property type="entry name" value="Methyltransf_29"/>
    <property type="match status" value="1"/>
</dbReference>
<evidence type="ECO:0000256" key="16">
    <source>
        <dbReference type="ARBA" id="ARBA00022989"/>
    </source>
</evidence>
<dbReference type="SUPFAM" id="SSF53335">
    <property type="entry name" value="S-adenosyl-L-methionine-dependent methyltransferases"/>
    <property type="match status" value="2"/>
</dbReference>
<dbReference type="GO" id="GO:0005768">
    <property type="term" value="C:endosome"/>
    <property type="evidence" value="ECO:0007669"/>
    <property type="project" value="TreeGrafter"/>
</dbReference>
<dbReference type="GO" id="GO:0004526">
    <property type="term" value="F:ribonuclease P activity"/>
    <property type="evidence" value="ECO:0007669"/>
    <property type="project" value="UniProtKB-EC"/>
</dbReference>
<dbReference type="GO" id="GO:0046872">
    <property type="term" value="F:metal ion binding"/>
    <property type="evidence" value="ECO:0007669"/>
    <property type="project" value="UniProtKB-KW"/>
</dbReference>
<gene>
    <name evidence="25" type="ORF">U9M48_028872</name>
</gene>
<keyword evidence="12" id="KW-0378">Hydrolase</keyword>